<dbReference type="FunFam" id="1.20.1310.10:FF:000006">
    <property type="entry name" value="Cullin 3"/>
    <property type="match status" value="1"/>
</dbReference>
<organism evidence="7 8">
    <name type="scientific">Zostera marina</name>
    <name type="common">Eelgrass</name>
    <dbReference type="NCBI Taxonomy" id="29655"/>
    <lineage>
        <taxon>Eukaryota</taxon>
        <taxon>Viridiplantae</taxon>
        <taxon>Streptophyta</taxon>
        <taxon>Embryophyta</taxon>
        <taxon>Tracheophyta</taxon>
        <taxon>Spermatophyta</taxon>
        <taxon>Magnoliopsida</taxon>
        <taxon>Liliopsida</taxon>
        <taxon>Zosteraceae</taxon>
        <taxon>Zostera</taxon>
    </lineage>
</organism>
<evidence type="ECO:0000256" key="1">
    <source>
        <dbReference type="ARBA" id="ARBA00006019"/>
    </source>
</evidence>
<feature type="domain" description="Cullin family profile" evidence="6">
    <location>
        <begin position="375"/>
        <end position="603"/>
    </location>
</feature>
<dbReference type="OMA" id="CDCGDYM"/>
<dbReference type="PROSITE" id="PS50069">
    <property type="entry name" value="CULLIN_2"/>
    <property type="match status" value="1"/>
</dbReference>
<dbReference type="Pfam" id="PF26557">
    <property type="entry name" value="Cullin_AB"/>
    <property type="match status" value="1"/>
</dbReference>
<dbReference type="SUPFAM" id="SSF74788">
    <property type="entry name" value="Cullin repeat-like"/>
    <property type="match status" value="1"/>
</dbReference>
<dbReference type="SUPFAM" id="SSF46785">
    <property type="entry name" value="Winged helix' DNA-binding domain"/>
    <property type="match status" value="1"/>
</dbReference>
<dbReference type="InterPro" id="IPR045093">
    <property type="entry name" value="Cullin"/>
</dbReference>
<dbReference type="Pfam" id="PF00888">
    <property type="entry name" value="Cullin"/>
    <property type="match status" value="1"/>
</dbReference>
<reference evidence="8" key="1">
    <citation type="journal article" date="2016" name="Nature">
        <title>The genome of the seagrass Zostera marina reveals angiosperm adaptation to the sea.</title>
        <authorList>
            <person name="Olsen J.L."/>
            <person name="Rouze P."/>
            <person name="Verhelst B."/>
            <person name="Lin Y.-C."/>
            <person name="Bayer T."/>
            <person name="Collen J."/>
            <person name="Dattolo E."/>
            <person name="De Paoli E."/>
            <person name="Dittami S."/>
            <person name="Maumus F."/>
            <person name="Michel G."/>
            <person name="Kersting A."/>
            <person name="Lauritano C."/>
            <person name="Lohaus R."/>
            <person name="Toepel M."/>
            <person name="Tonon T."/>
            <person name="Vanneste K."/>
            <person name="Amirebrahimi M."/>
            <person name="Brakel J."/>
            <person name="Bostroem C."/>
            <person name="Chovatia M."/>
            <person name="Grimwood J."/>
            <person name="Jenkins J.W."/>
            <person name="Jueterbock A."/>
            <person name="Mraz A."/>
            <person name="Stam W.T."/>
            <person name="Tice H."/>
            <person name="Bornberg-Bauer E."/>
            <person name="Green P.J."/>
            <person name="Pearson G.A."/>
            <person name="Procaccini G."/>
            <person name="Duarte C.M."/>
            <person name="Schmutz J."/>
            <person name="Reusch T.B.H."/>
            <person name="Van de Peer Y."/>
        </authorList>
    </citation>
    <scope>NUCLEOTIDE SEQUENCE [LARGE SCALE GENOMIC DNA]</scope>
    <source>
        <strain evidence="8">cv. Finnish</strain>
    </source>
</reference>
<dbReference type="PANTHER" id="PTHR11932">
    <property type="entry name" value="CULLIN"/>
    <property type="match status" value="1"/>
</dbReference>
<sequence length="734" mass="85514">MSGMQKKKTSKIEPFKQRVENDPNYSEKAWKVLEHAIHEIYNHNASGLSFEELYRNAYHMVLHKFGEKLYGGLVSTLTFHLLKIAKSIEAAQGPFFLEEINRKWDEHNKALQMIRDILMYMDRTYVPSAGKTTVYELGLNLWRDIIIHSSKIQIRLLDTLLDLIHRERTCEVINRGLMRNVIKMLSDLGSSVYQEDFEKQFLNASSNFYAGESQEFIESCDCGEYLKRAERRLNEEVERVSHYLNPSTEKRITKVVEKEMIENHMQRLVHMENSGLVIMLINDKFEDLRRIYNLFCRVPSGLTSIADVMISYLRQTGKKLVTDPDKLKDPVEFVQLLLDERDKHDEIITQAFNNDKTFQNALNSSFEYFINLNSRSPEFISLFIDDKLRKGLKGVSEEDVENVLDKVMMLFRYLQEKDVFEKYYKQHLAKRLLSGKTVSEDAERSLIVKLKTECGYQFTSKLEGMFTDMKTSEDTMQGFYASQFGDVGDGPVLSVHVLTTGSWPTQPTTACNLPTEILCVCEKFRAYYLGTHTGRRLSWQTSMGTADLKATFGNGHKHELNVSTYQMCVLMLFNTSERLTYREIEQATEITPADLKRCLQSLACVRGKNVLRKDPMSRDIAEYDTFYFNDRFSSKFFKVKIGTVAAQRESEPEKQETRQKVEEDRKPQIEAAIVRIMKSRRVLDHNNIVTEVTKQLQSRFLSNPAVIKKRIESLIEREFLERDKTDRKLYRYLA</sequence>
<dbReference type="FunFam" id="3.30.230.130:FF:000007">
    <property type="entry name" value="Cullin-3A like"/>
    <property type="match status" value="1"/>
</dbReference>
<protein>
    <submittedName>
        <fullName evidence="7">Cullin-3B</fullName>
    </submittedName>
</protein>
<dbReference type="OrthoDB" id="27073at2759"/>
<dbReference type="GO" id="GO:0031625">
    <property type="term" value="F:ubiquitin protein ligase binding"/>
    <property type="evidence" value="ECO:0000318"/>
    <property type="project" value="GO_Central"/>
</dbReference>
<evidence type="ECO:0000313" key="7">
    <source>
        <dbReference type="EMBL" id="KMZ73430.1"/>
    </source>
</evidence>
<name>A0A0K9PYW3_ZOSMR</name>
<dbReference type="InterPro" id="IPR001373">
    <property type="entry name" value="Cullin_N"/>
</dbReference>
<evidence type="ECO:0000256" key="2">
    <source>
        <dbReference type="ARBA" id="ARBA00022499"/>
    </source>
</evidence>
<keyword evidence="8" id="KW-1185">Reference proteome</keyword>
<evidence type="ECO:0000256" key="3">
    <source>
        <dbReference type="ARBA" id="ARBA00022843"/>
    </source>
</evidence>
<proteinExistence type="inferred from homology"/>
<dbReference type="SMART" id="SM00884">
    <property type="entry name" value="Cullin_Nedd8"/>
    <property type="match status" value="1"/>
</dbReference>
<gene>
    <name evidence="7" type="ORF">ZOSMA_149G00150</name>
</gene>
<dbReference type="InterPro" id="IPR019559">
    <property type="entry name" value="Cullin_neddylation_domain"/>
</dbReference>
<dbReference type="InterPro" id="IPR036388">
    <property type="entry name" value="WH-like_DNA-bd_sf"/>
</dbReference>
<accession>A0A0K9PYW3</accession>
<dbReference type="InterPro" id="IPR059120">
    <property type="entry name" value="Cullin-like_AB"/>
</dbReference>
<dbReference type="InterPro" id="IPR016159">
    <property type="entry name" value="Cullin_repeat-like_dom_sf"/>
</dbReference>
<evidence type="ECO:0000313" key="8">
    <source>
        <dbReference type="Proteomes" id="UP000036987"/>
    </source>
</evidence>
<dbReference type="Gene3D" id="3.30.230.130">
    <property type="entry name" value="Cullin, Chain C, Domain 2"/>
    <property type="match status" value="1"/>
</dbReference>
<comment type="caution">
    <text evidence="7">The sequence shown here is derived from an EMBL/GenBank/DDBJ whole genome shotgun (WGS) entry which is preliminary data.</text>
</comment>
<evidence type="ECO:0000259" key="6">
    <source>
        <dbReference type="PROSITE" id="PS50069"/>
    </source>
</evidence>
<keyword evidence="3" id="KW-0832">Ubl conjugation</keyword>
<dbReference type="Gene3D" id="1.10.10.10">
    <property type="entry name" value="Winged helix-like DNA-binding domain superfamily/Winged helix DNA-binding domain"/>
    <property type="match status" value="1"/>
</dbReference>
<dbReference type="InterPro" id="IPR036390">
    <property type="entry name" value="WH_DNA-bd_sf"/>
</dbReference>
<dbReference type="Pfam" id="PF10557">
    <property type="entry name" value="Cullin_Nedd8"/>
    <property type="match status" value="1"/>
</dbReference>
<dbReference type="InterPro" id="IPR036317">
    <property type="entry name" value="Cullin_homology_sf"/>
</dbReference>
<dbReference type="EMBL" id="LFYR01000584">
    <property type="protein sequence ID" value="KMZ73430.1"/>
    <property type="molecule type" value="Genomic_DNA"/>
</dbReference>
<dbReference type="SUPFAM" id="SSF75632">
    <property type="entry name" value="Cullin homology domain"/>
    <property type="match status" value="1"/>
</dbReference>
<dbReference type="Proteomes" id="UP000036987">
    <property type="component" value="Unassembled WGS sequence"/>
</dbReference>
<dbReference type="FunFam" id="1.10.10.10:FF:000183">
    <property type="entry name" value="Cullin 3"/>
    <property type="match status" value="1"/>
</dbReference>
<evidence type="ECO:0000256" key="4">
    <source>
        <dbReference type="PROSITE-ProRule" id="PRU00330"/>
    </source>
</evidence>
<dbReference type="Gene3D" id="1.20.1310.10">
    <property type="entry name" value="Cullin Repeats"/>
    <property type="match status" value="4"/>
</dbReference>
<dbReference type="SMART" id="SM00182">
    <property type="entry name" value="CULLIN"/>
    <property type="match status" value="1"/>
</dbReference>
<evidence type="ECO:0000256" key="5">
    <source>
        <dbReference type="RuleBase" id="RU003829"/>
    </source>
</evidence>
<dbReference type="FunFam" id="1.20.1310.10:FF:000001">
    <property type="entry name" value="Cullin 3"/>
    <property type="match status" value="1"/>
</dbReference>
<dbReference type="FunFam" id="1.20.1310.10:FF:000002">
    <property type="entry name" value="cullin-3 isoform X1"/>
    <property type="match status" value="1"/>
</dbReference>
<dbReference type="InterPro" id="IPR016158">
    <property type="entry name" value="Cullin_homology"/>
</dbReference>
<comment type="similarity">
    <text evidence="1 4 5">Belongs to the cullin family.</text>
</comment>
<dbReference type="GO" id="GO:0031461">
    <property type="term" value="C:cullin-RING ubiquitin ligase complex"/>
    <property type="evidence" value="ECO:0000318"/>
    <property type="project" value="GO_Central"/>
</dbReference>
<dbReference type="STRING" id="29655.A0A0K9PYW3"/>
<keyword evidence="2" id="KW-1017">Isopeptide bond</keyword>
<dbReference type="GO" id="GO:0016567">
    <property type="term" value="P:protein ubiquitination"/>
    <property type="evidence" value="ECO:0000318"/>
    <property type="project" value="GO_Central"/>
</dbReference>
<dbReference type="AlphaFoldDB" id="A0A0K9PYW3"/>
<dbReference type="GO" id="GO:0006511">
    <property type="term" value="P:ubiquitin-dependent protein catabolic process"/>
    <property type="evidence" value="ECO:0007669"/>
    <property type="project" value="InterPro"/>
</dbReference>